<gene>
    <name evidence="2" type="ORF">EKO23_01230</name>
</gene>
<feature type="compositionally biased region" description="Basic and acidic residues" evidence="1">
    <location>
        <begin position="213"/>
        <end position="224"/>
    </location>
</feature>
<dbReference type="AlphaFoldDB" id="A0A4Q4ZKX7"/>
<reference evidence="2 3" key="1">
    <citation type="submission" date="2019-01" db="EMBL/GenBank/DDBJ databases">
        <title>Nocardioides guangzhouensis sp. nov., an actinobacterium isolated from soil.</title>
        <authorList>
            <person name="Fu Y."/>
            <person name="Cai Y."/>
            <person name="Lin Z."/>
            <person name="Chen P."/>
        </authorList>
    </citation>
    <scope>NUCLEOTIDE SEQUENCE [LARGE SCALE GENOMIC DNA]</scope>
    <source>
        <strain evidence="2 3">130</strain>
    </source>
</reference>
<comment type="caution">
    <text evidence="2">The sequence shown here is derived from an EMBL/GenBank/DDBJ whole genome shotgun (WGS) entry which is preliminary data.</text>
</comment>
<evidence type="ECO:0000256" key="1">
    <source>
        <dbReference type="SAM" id="MobiDB-lite"/>
    </source>
</evidence>
<dbReference type="RefSeq" id="WP_134713219.1">
    <property type="nucleotide sequence ID" value="NZ_SDKM01000001.1"/>
</dbReference>
<proteinExistence type="predicted"/>
<dbReference type="OrthoDB" id="8156917at2"/>
<name>A0A4Q4ZKX7_9ACTN</name>
<dbReference type="Proteomes" id="UP000295198">
    <property type="component" value="Unassembled WGS sequence"/>
</dbReference>
<keyword evidence="3" id="KW-1185">Reference proteome</keyword>
<dbReference type="EMBL" id="SDKM01000001">
    <property type="protein sequence ID" value="RYP89077.1"/>
    <property type="molecule type" value="Genomic_DNA"/>
</dbReference>
<accession>A0A4Q4ZKX7</accession>
<organism evidence="2 3">
    <name type="scientific">Nocardioides guangzhouensis</name>
    <dbReference type="NCBI Taxonomy" id="2497878"/>
    <lineage>
        <taxon>Bacteria</taxon>
        <taxon>Bacillati</taxon>
        <taxon>Actinomycetota</taxon>
        <taxon>Actinomycetes</taxon>
        <taxon>Propionibacteriales</taxon>
        <taxon>Nocardioidaceae</taxon>
        <taxon>Nocardioides</taxon>
    </lineage>
</organism>
<dbReference type="SUPFAM" id="SSF55469">
    <property type="entry name" value="FMN-dependent nitroreductase-like"/>
    <property type="match status" value="2"/>
</dbReference>
<dbReference type="InterPro" id="IPR050627">
    <property type="entry name" value="Nitroreductase/BluB"/>
</dbReference>
<protein>
    <submittedName>
        <fullName evidence="2">NAD(P)H nitroreductase</fullName>
    </submittedName>
</protein>
<dbReference type="PANTHER" id="PTHR23026:SF123">
    <property type="entry name" value="NAD(P)H NITROREDUCTASE RV3131-RELATED"/>
    <property type="match status" value="1"/>
</dbReference>
<dbReference type="InterPro" id="IPR000415">
    <property type="entry name" value="Nitroreductase-like"/>
</dbReference>
<sequence length="334" mass="36599">MITPGGTGPAPRLADQQDDVRRRVVALACRAPSVHNTQPWLWRVSGTRIRLWADRSRQLSASDPQGRNLLISVGAALHHATVAAAALGRSARVTRFPSPRDPDLVAEIDLAEARVPFAEELELAAAIERRRTDRRRFTSWPVPPERLAALAAAAERPGTRVLPVDDPGARAVVERLVARAIEAEDEDPLLREEQRRWIAHGPDDGIPLSSLPAHERATERPDRFDRDGAYDLNSFSVDVSDAVLALCTETDDAAAWLDAGEALSAVWLRATVGGLSVVPLSQVVEVTETRAALQLDVLAGSGVPQLMLRIGWQEVYRPELPPTPRRSLDEVMKR</sequence>
<dbReference type="PANTHER" id="PTHR23026">
    <property type="entry name" value="NADPH NITROREDUCTASE"/>
    <property type="match status" value="1"/>
</dbReference>
<dbReference type="GO" id="GO:0016491">
    <property type="term" value="F:oxidoreductase activity"/>
    <property type="evidence" value="ECO:0007669"/>
    <property type="project" value="InterPro"/>
</dbReference>
<evidence type="ECO:0000313" key="3">
    <source>
        <dbReference type="Proteomes" id="UP000295198"/>
    </source>
</evidence>
<feature type="region of interest" description="Disordered" evidence="1">
    <location>
        <begin position="201"/>
        <end position="224"/>
    </location>
</feature>
<dbReference type="NCBIfam" id="NF047509">
    <property type="entry name" value="Rv3131_FMN_oxido"/>
    <property type="match status" value="1"/>
</dbReference>
<dbReference type="Gene3D" id="3.40.109.10">
    <property type="entry name" value="NADH Oxidase"/>
    <property type="match status" value="1"/>
</dbReference>
<evidence type="ECO:0000313" key="2">
    <source>
        <dbReference type="EMBL" id="RYP89077.1"/>
    </source>
</evidence>